<dbReference type="EMBL" id="FOVF01000002">
    <property type="protein sequence ID" value="SFN00700.1"/>
    <property type="molecule type" value="Genomic_DNA"/>
</dbReference>
<dbReference type="AlphaFoldDB" id="A0A1I4VHU4"/>
<dbReference type="Proteomes" id="UP000198575">
    <property type="component" value="Unassembled WGS sequence"/>
</dbReference>
<organism evidence="1 2">
    <name type="scientific">Dokdonella immobilis</name>
    <dbReference type="NCBI Taxonomy" id="578942"/>
    <lineage>
        <taxon>Bacteria</taxon>
        <taxon>Pseudomonadati</taxon>
        <taxon>Pseudomonadota</taxon>
        <taxon>Gammaproteobacteria</taxon>
        <taxon>Lysobacterales</taxon>
        <taxon>Rhodanobacteraceae</taxon>
        <taxon>Dokdonella</taxon>
    </lineage>
</organism>
<keyword evidence="2" id="KW-1185">Reference proteome</keyword>
<reference evidence="1 2" key="1">
    <citation type="submission" date="2016-10" db="EMBL/GenBank/DDBJ databases">
        <authorList>
            <person name="de Groot N.N."/>
        </authorList>
    </citation>
    <scope>NUCLEOTIDE SEQUENCE [LARGE SCALE GENOMIC DNA]</scope>
    <source>
        <strain evidence="1 2">CGMCC 1.7659</strain>
    </source>
</reference>
<evidence type="ECO:0008006" key="3">
    <source>
        <dbReference type="Google" id="ProtNLM"/>
    </source>
</evidence>
<accession>A0A1I4VHU4</accession>
<evidence type="ECO:0000313" key="2">
    <source>
        <dbReference type="Proteomes" id="UP000198575"/>
    </source>
</evidence>
<evidence type="ECO:0000313" key="1">
    <source>
        <dbReference type="EMBL" id="SFN00700.1"/>
    </source>
</evidence>
<gene>
    <name evidence="1" type="ORF">SAMN05216289_102100</name>
</gene>
<dbReference type="STRING" id="578942.SAMN05216289_102100"/>
<proteinExistence type="predicted"/>
<name>A0A1I4VHU4_9GAMM</name>
<dbReference type="RefSeq" id="WP_139224818.1">
    <property type="nucleotide sequence ID" value="NZ_FOVF01000002.1"/>
</dbReference>
<sequence>MLDHDFPAVSDPMRAVAFHTAAIADAADAFHRPGPDYDPGRCAVQVRDPHGGMCGIRLQAPATRP</sequence>
<protein>
    <recommendedName>
        <fullName evidence="3">Glyoxalase-like domain-containing protein</fullName>
    </recommendedName>
</protein>